<reference evidence="1 2" key="1">
    <citation type="submission" date="2014-04" db="EMBL/GenBank/DDBJ databases">
        <title>Characterization and application of a salt tolerant electro-active bacterium.</title>
        <authorList>
            <person name="Yang L."/>
            <person name="Wei S."/>
            <person name="Tay Q.X.M."/>
        </authorList>
    </citation>
    <scope>NUCLEOTIDE SEQUENCE [LARGE SCALE GENOMIC DNA]</scope>
    <source>
        <strain evidence="1 2">LY1</strain>
    </source>
</reference>
<comment type="caution">
    <text evidence="1">The sequence shown here is derived from an EMBL/GenBank/DDBJ whole genome shotgun (WGS) entry which is preliminary data.</text>
</comment>
<name>A0A074KWQ8_9BACT</name>
<accession>A0A074KWQ8</accession>
<organism evidence="1 2">
    <name type="scientific">Anditalea andensis</name>
    <dbReference type="NCBI Taxonomy" id="1048983"/>
    <lineage>
        <taxon>Bacteria</taxon>
        <taxon>Pseudomonadati</taxon>
        <taxon>Bacteroidota</taxon>
        <taxon>Cytophagia</taxon>
        <taxon>Cytophagales</taxon>
        <taxon>Cytophagaceae</taxon>
        <taxon>Anditalea</taxon>
    </lineage>
</organism>
<proteinExistence type="predicted"/>
<evidence type="ECO:0000313" key="1">
    <source>
        <dbReference type="EMBL" id="KEO73394.1"/>
    </source>
</evidence>
<dbReference type="Proteomes" id="UP000027821">
    <property type="component" value="Unassembled WGS sequence"/>
</dbReference>
<dbReference type="EMBL" id="JMIH01000022">
    <property type="protein sequence ID" value="KEO73394.1"/>
    <property type="molecule type" value="Genomic_DNA"/>
</dbReference>
<keyword evidence="2" id="KW-1185">Reference proteome</keyword>
<dbReference type="AlphaFoldDB" id="A0A074KWQ8"/>
<sequence length="70" mass="7895">MPYGSWLNIEATKGEVAPLLVNRSFPFAGITRIRFNGYDLSPSYFRHPLHKSSAKVSILRGMARKCGKRV</sequence>
<evidence type="ECO:0000313" key="2">
    <source>
        <dbReference type="Proteomes" id="UP000027821"/>
    </source>
</evidence>
<gene>
    <name evidence="1" type="ORF">EL17_13720</name>
</gene>
<protein>
    <submittedName>
        <fullName evidence="1">Uncharacterized protein</fullName>
    </submittedName>
</protein>